<organism evidence="1 2">
    <name type="scientific">Enterocloster bolteae</name>
    <dbReference type="NCBI Taxonomy" id="208479"/>
    <lineage>
        <taxon>Bacteria</taxon>
        <taxon>Bacillati</taxon>
        <taxon>Bacillota</taxon>
        <taxon>Clostridia</taxon>
        <taxon>Lachnospirales</taxon>
        <taxon>Lachnospiraceae</taxon>
        <taxon>Enterocloster</taxon>
    </lineage>
</organism>
<evidence type="ECO:0000313" key="2">
    <source>
        <dbReference type="Proteomes" id="UP000284543"/>
    </source>
</evidence>
<name>A0A412YYP0_9FIRM</name>
<evidence type="ECO:0000313" key="1">
    <source>
        <dbReference type="EMBL" id="RGV72814.1"/>
    </source>
</evidence>
<reference evidence="1 2" key="1">
    <citation type="submission" date="2018-08" db="EMBL/GenBank/DDBJ databases">
        <title>A genome reference for cultivated species of the human gut microbiota.</title>
        <authorList>
            <person name="Zou Y."/>
            <person name="Xue W."/>
            <person name="Luo G."/>
        </authorList>
    </citation>
    <scope>NUCLEOTIDE SEQUENCE [LARGE SCALE GENOMIC DNA]</scope>
    <source>
        <strain evidence="1 2">AF14-18</strain>
    </source>
</reference>
<dbReference type="EMBL" id="QRZM01000012">
    <property type="protein sequence ID" value="RGV72814.1"/>
    <property type="molecule type" value="Genomic_DNA"/>
</dbReference>
<dbReference type="Proteomes" id="UP000284543">
    <property type="component" value="Unassembled WGS sequence"/>
</dbReference>
<proteinExistence type="predicted"/>
<accession>A0A412YYP0</accession>
<sequence length="131" mass="15373">MQSDDGLDAVEFIREHLPKDGKLELSAIIQSLLQDEWNRPPEVTDGQPHTSPMALAEIMVKFLEQDHESLDHDVGPYMRQNKYSMVTSFTATKESIQWVRNYIADTLRHRRRNAQMESQNRKWGGWFKEEN</sequence>
<dbReference type="GeneID" id="23116752"/>
<comment type="caution">
    <text evidence="1">The sequence shown here is derived from an EMBL/GenBank/DDBJ whole genome shotgun (WGS) entry which is preliminary data.</text>
</comment>
<dbReference type="AlphaFoldDB" id="A0A412YYP0"/>
<dbReference type="RefSeq" id="WP_002570016.1">
    <property type="nucleotide sequence ID" value="NZ_BAABZS010000001.1"/>
</dbReference>
<gene>
    <name evidence="1" type="ORF">DWW02_22670</name>
</gene>
<protein>
    <submittedName>
        <fullName evidence="1">Uncharacterized protein</fullName>
    </submittedName>
</protein>